<protein>
    <submittedName>
        <fullName evidence="1">Uncharacterized protein</fullName>
    </submittedName>
</protein>
<proteinExistence type="predicted"/>
<evidence type="ECO:0000313" key="1">
    <source>
        <dbReference type="EMBL" id="KAJ3488460.1"/>
    </source>
</evidence>
<organism evidence="1 2">
    <name type="scientific">Meripilus lineatus</name>
    <dbReference type="NCBI Taxonomy" id="2056292"/>
    <lineage>
        <taxon>Eukaryota</taxon>
        <taxon>Fungi</taxon>
        <taxon>Dikarya</taxon>
        <taxon>Basidiomycota</taxon>
        <taxon>Agaricomycotina</taxon>
        <taxon>Agaricomycetes</taxon>
        <taxon>Polyporales</taxon>
        <taxon>Meripilaceae</taxon>
        <taxon>Meripilus</taxon>
    </lineage>
</organism>
<reference evidence="1" key="1">
    <citation type="submission" date="2022-07" db="EMBL/GenBank/DDBJ databases">
        <title>Genome Sequence of Physisporinus lineatus.</title>
        <authorList>
            <person name="Buettner E."/>
        </authorList>
    </citation>
    <scope>NUCLEOTIDE SEQUENCE</scope>
    <source>
        <strain evidence="1">VT162</strain>
    </source>
</reference>
<dbReference type="AlphaFoldDB" id="A0AAD5VA45"/>
<accession>A0AAD5VA45</accession>
<dbReference type="Proteomes" id="UP001212997">
    <property type="component" value="Unassembled WGS sequence"/>
</dbReference>
<dbReference type="EMBL" id="JANAWD010000066">
    <property type="protein sequence ID" value="KAJ3488460.1"/>
    <property type="molecule type" value="Genomic_DNA"/>
</dbReference>
<keyword evidence="2" id="KW-1185">Reference proteome</keyword>
<evidence type="ECO:0000313" key="2">
    <source>
        <dbReference type="Proteomes" id="UP001212997"/>
    </source>
</evidence>
<gene>
    <name evidence="1" type="ORF">NLI96_g2822</name>
</gene>
<comment type="caution">
    <text evidence="1">The sequence shown here is derived from an EMBL/GenBank/DDBJ whole genome shotgun (WGS) entry which is preliminary data.</text>
</comment>
<name>A0AAD5VA45_9APHY</name>
<sequence>MYAVADDTTNTTYKDVTTTVSPGSVVGTITVSTDTKTTVTGVSVGVTITVTLDIGSEGGQLELELDESFERTCELPSEGSWVAILSEGLGTGGGKGSMVIDCEKPGGINVRGQTTSEGSALRVMTPVDDAGSWDDNVGEGQVVGLSTKDFRAAGLKVVVGLGQG</sequence>